<dbReference type="PANTHER" id="PTHR10992:SF1086">
    <property type="entry name" value="AB HYDROLASE-1 DOMAIN-CONTAINING PROTEIN"/>
    <property type="match status" value="1"/>
</dbReference>
<evidence type="ECO:0000313" key="2">
    <source>
        <dbReference type="EMBL" id="MPY43656.1"/>
    </source>
</evidence>
<dbReference type="Gene3D" id="3.40.50.1820">
    <property type="entry name" value="alpha/beta hydrolase"/>
    <property type="match status" value="1"/>
</dbReference>
<dbReference type="Pfam" id="PF12697">
    <property type="entry name" value="Abhydrolase_6"/>
    <property type="match status" value="1"/>
</dbReference>
<comment type="caution">
    <text evidence="2">The sequence shown here is derived from an EMBL/GenBank/DDBJ whole genome shotgun (WGS) entry which is preliminary data.</text>
</comment>
<protein>
    <submittedName>
        <fullName evidence="2">Alpha/beta hydrolase</fullName>
    </submittedName>
</protein>
<evidence type="ECO:0000259" key="1">
    <source>
        <dbReference type="Pfam" id="PF12697"/>
    </source>
</evidence>
<dbReference type="InterPro" id="IPR045889">
    <property type="entry name" value="MES/HNL"/>
</dbReference>
<keyword evidence="2" id="KW-0378">Hydrolase</keyword>
<keyword evidence="3" id="KW-1185">Reference proteome</keyword>
<gene>
    <name evidence="2" type="ORF">FNH04_28270</name>
</gene>
<organism evidence="2 3">
    <name type="scientific">Streptomyces phyllanthi</name>
    <dbReference type="NCBI Taxonomy" id="1803180"/>
    <lineage>
        <taxon>Bacteria</taxon>
        <taxon>Bacillati</taxon>
        <taxon>Actinomycetota</taxon>
        <taxon>Actinomycetes</taxon>
        <taxon>Kitasatosporales</taxon>
        <taxon>Streptomycetaceae</taxon>
        <taxon>Streptomyces</taxon>
    </lineage>
</organism>
<dbReference type="AlphaFoldDB" id="A0A5N8WA33"/>
<dbReference type="GO" id="GO:0080030">
    <property type="term" value="F:methyl indole-3-acetate esterase activity"/>
    <property type="evidence" value="ECO:0007669"/>
    <property type="project" value="TreeGrafter"/>
</dbReference>
<dbReference type="Proteomes" id="UP000326979">
    <property type="component" value="Unassembled WGS sequence"/>
</dbReference>
<feature type="domain" description="AB hydrolase-1" evidence="1">
    <location>
        <begin position="13"/>
        <end position="238"/>
    </location>
</feature>
<dbReference type="PANTHER" id="PTHR10992">
    <property type="entry name" value="METHYLESTERASE FAMILY MEMBER"/>
    <property type="match status" value="1"/>
</dbReference>
<dbReference type="InterPro" id="IPR000073">
    <property type="entry name" value="AB_hydrolase_1"/>
</dbReference>
<name>A0A5N8WA33_9ACTN</name>
<dbReference type="SUPFAM" id="SSF53474">
    <property type="entry name" value="alpha/beta-Hydrolases"/>
    <property type="match status" value="1"/>
</dbReference>
<dbReference type="GO" id="GO:0080032">
    <property type="term" value="F:methyl jasmonate esterase activity"/>
    <property type="evidence" value="ECO:0007669"/>
    <property type="project" value="TreeGrafter"/>
</dbReference>
<sequence length="246" mass="26142">MGTAPPAEPGATFLLVHGAFHGGWCWSRVRRLLEANGHRTYAPSQTGLADRRHLLSRDIDMNTFVLDVVNLIESEDLRDVILVGHSFGGRTVSGVADRIPERIAHLVFLDGGLPFGGLSRLDGMPPSARAARMASADRFSGGLSIPPPPAETFGLSDPADIAWVNRHLTPQPLSVEASPLPLKNDIGNGLPCTYGQFTDPVFPGVEPSAAYARNRADWTFVELPGGHDGIVSAPGPVATLLQSLAS</sequence>
<dbReference type="InterPro" id="IPR029058">
    <property type="entry name" value="AB_hydrolase_fold"/>
</dbReference>
<accession>A0A5N8WA33</accession>
<dbReference type="EMBL" id="VJZE01000246">
    <property type="protein sequence ID" value="MPY43656.1"/>
    <property type="molecule type" value="Genomic_DNA"/>
</dbReference>
<evidence type="ECO:0000313" key="3">
    <source>
        <dbReference type="Proteomes" id="UP000326979"/>
    </source>
</evidence>
<dbReference type="OrthoDB" id="9773549at2"/>
<proteinExistence type="predicted"/>
<reference evidence="2 3" key="1">
    <citation type="submission" date="2019-07" db="EMBL/GenBank/DDBJ databases">
        <title>New species of Amycolatopsis and Streptomyces.</title>
        <authorList>
            <person name="Duangmal K."/>
            <person name="Teo W.F.A."/>
            <person name="Lipun K."/>
        </authorList>
    </citation>
    <scope>NUCLEOTIDE SEQUENCE [LARGE SCALE GENOMIC DNA]</scope>
    <source>
        <strain evidence="2 3">TISTR 2346</strain>
    </source>
</reference>